<dbReference type="GO" id="GO:0042371">
    <property type="term" value="P:vitamin K biosynthetic process"/>
    <property type="evidence" value="ECO:0007669"/>
    <property type="project" value="TreeGrafter"/>
</dbReference>
<dbReference type="InterPro" id="IPR026046">
    <property type="entry name" value="UBIAD1"/>
</dbReference>
<feature type="transmembrane region" description="Helical" evidence="8">
    <location>
        <begin position="264"/>
        <end position="281"/>
    </location>
</feature>
<keyword evidence="3 8" id="KW-1003">Cell membrane</keyword>
<evidence type="ECO:0000313" key="10">
    <source>
        <dbReference type="EMBL" id="PNC57877.1"/>
    </source>
</evidence>
<comment type="function">
    <text evidence="8">Conversion of 1,4-dihydroxy-2-naphthoate (DHNA) to demethylmenaquinone (DMK).</text>
</comment>
<comment type="catalytic activity">
    <reaction evidence="8">
        <text>an all-trans-polyprenyl diphosphate + 1,4-dihydroxy-2-naphthoate + H(+) = a 2-demethylmenaquinol + CO2 + diphosphate</text>
        <dbReference type="Rhea" id="RHEA:26478"/>
        <dbReference type="Rhea" id="RHEA-COMP:9563"/>
        <dbReference type="Rhea" id="RHEA-COMP:9564"/>
        <dbReference type="ChEBI" id="CHEBI:11173"/>
        <dbReference type="ChEBI" id="CHEBI:15378"/>
        <dbReference type="ChEBI" id="CHEBI:16526"/>
        <dbReference type="ChEBI" id="CHEBI:33019"/>
        <dbReference type="ChEBI" id="CHEBI:55437"/>
        <dbReference type="ChEBI" id="CHEBI:58914"/>
        <dbReference type="EC" id="2.5.1.74"/>
    </reaction>
</comment>
<comment type="caution">
    <text evidence="10">The sequence shown here is derived from an EMBL/GenBank/DDBJ whole genome shotgun (WGS) entry which is preliminary data.</text>
</comment>
<dbReference type="PANTHER" id="PTHR13929">
    <property type="entry name" value="1,4-DIHYDROXY-2-NAPHTHOATE OCTAPRENYLTRANSFERASE"/>
    <property type="match status" value="1"/>
</dbReference>
<dbReference type="NCBIfam" id="TIGR00751">
    <property type="entry name" value="menA"/>
    <property type="match status" value="1"/>
</dbReference>
<dbReference type="InterPro" id="IPR004657">
    <property type="entry name" value="MenA"/>
</dbReference>
<protein>
    <recommendedName>
        <fullName evidence="8">1,4-dihydroxy-2-naphthoate octaprenyltransferase</fullName>
        <shortName evidence="8">DHNA-octaprenyltransferase</shortName>
        <ecNumber evidence="8">2.5.1.74</ecNumber>
    </recommendedName>
</protein>
<keyword evidence="7 8" id="KW-0472">Membrane</keyword>
<keyword evidence="4 8" id="KW-0808">Transferase</keyword>
<keyword evidence="2 8" id="KW-0474">Menaquinone biosynthesis</keyword>
<dbReference type="GO" id="GO:0046428">
    <property type="term" value="F:1,4-dihydroxy-2-naphthoate polyprenyltransferase activity"/>
    <property type="evidence" value="ECO:0007669"/>
    <property type="project" value="UniProtKB-UniRule"/>
</dbReference>
<dbReference type="EMBL" id="PJKN01000001">
    <property type="protein sequence ID" value="PNC57877.1"/>
    <property type="molecule type" value="Genomic_DNA"/>
</dbReference>
<feature type="compositionally biased region" description="Basic residues" evidence="9">
    <location>
        <begin position="1"/>
        <end position="10"/>
    </location>
</feature>
<dbReference type="Gene3D" id="1.10.357.140">
    <property type="entry name" value="UbiA prenyltransferase"/>
    <property type="match status" value="1"/>
</dbReference>
<dbReference type="PANTHER" id="PTHR13929:SF0">
    <property type="entry name" value="UBIA PRENYLTRANSFERASE DOMAIN-CONTAINING PROTEIN 1"/>
    <property type="match status" value="1"/>
</dbReference>
<sequence length="346" mass="37482">MATWEKRKRPPGNGTSHSLRKPSAASAPSSADYGAFPHMNIITSAFLAARPKTLTASLIPVWAGCMVVQKLTGSWNASLALLTLTSCLCLQIACNFFNDAIDHAKHADTERRTGPVRMTASGALSHRTVMLIGLFFLLGACLLAFPLIELRGWPILAIGIPSLYFTYGYTGGPWPLAYKGLGEIFVILFFGLVAVLGTILVQIGTAPVVPGTLVESLAVYNAGIVTGIQCGLLCAVMISVNNIRDRKEDLTTGKHTLAVRLGEGKARAMAQSFILAAYITLPTSSRALHLNLSHTWWMWIPSILFGGYLMLLIRKTPADSRMNRVLALSSLHLLLYLATYTILPTR</sequence>
<dbReference type="InterPro" id="IPR044878">
    <property type="entry name" value="UbiA_sf"/>
</dbReference>
<feature type="region of interest" description="Disordered" evidence="9">
    <location>
        <begin position="1"/>
        <end position="26"/>
    </location>
</feature>
<keyword evidence="6 8" id="KW-1133">Transmembrane helix</keyword>
<feature type="transmembrane region" description="Helical" evidence="8">
    <location>
        <begin position="153"/>
        <end position="172"/>
    </location>
</feature>
<dbReference type="Proteomes" id="UP000235914">
    <property type="component" value="Unassembled WGS sequence"/>
</dbReference>
<reference evidence="10 11" key="1">
    <citation type="journal article" date="2017" name="BMC Genomics">
        <title>Genome sequencing of 39 Akkermansia muciniphila isolates reveals its population structure, genomic and functional diverisity, and global distribution in mammalian gut microbiotas.</title>
        <authorList>
            <person name="Guo X."/>
            <person name="Li S."/>
            <person name="Zhang J."/>
            <person name="Wu F."/>
            <person name="Li X."/>
            <person name="Wu D."/>
            <person name="Zhang M."/>
            <person name="Ou Z."/>
            <person name="Jie Z."/>
            <person name="Yan Q."/>
            <person name="Li P."/>
            <person name="Yi J."/>
            <person name="Peng Y."/>
        </authorList>
    </citation>
    <scope>NUCLEOTIDE SEQUENCE [LARGE SCALE GENOMIC DNA]</scope>
    <source>
        <strain evidence="10 11">GP43</strain>
    </source>
</reference>
<evidence type="ECO:0000313" key="11">
    <source>
        <dbReference type="Proteomes" id="UP000235914"/>
    </source>
</evidence>
<keyword evidence="5 8" id="KW-0812">Transmembrane</keyword>
<evidence type="ECO:0000256" key="5">
    <source>
        <dbReference type="ARBA" id="ARBA00022692"/>
    </source>
</evidence>
<dbReference type="CDD" id="cd13962">
    <property type="entry name" value="PT_UbiA_UBIAD1"/>
    <property type="match status" value="1"/>
</dbReference>
<dbReference type="GO" id="GO:0009234">
    <property type="term" value="P:menaquinone biosynthetic process"/>
    <property type="evidence" value="ECO:0007669"/>
    <property type="project" value="UniProtKB-UniRule"/>
</dbReference>
<evidence type="ECO:0000256" key="9">
    <source>
        <dbReference type="SAM" id="MobiDB-lite"/>
    </source>
</evidence>
<feature type="transmembrane region" description="Helical" evidence="8">
    <location>
        <begin position="296"/>
        <end position="313"/>
    </location>
</feature>
<evidence type="ECO:0000256" key="6">
    <source>
        <dbReference type="ARBA" id="ARBA00022989"/>
    </source>
</evidence>
<evidence type="ECO:0000256" key="3">
    <source>
        <dbReference type="ARBA" id="ARBA00022475"/>
    </source>
</evidence>
<dbReference type="PIRSF" id="PIRSF005355">
    <property type="entry name" value="UBIAD1"/>
    <property type="match status" value="1"/>
</dbReference>
<gene>
    <name evidence="8 10" type="primary">menA</name>
    <name evidence="10" type="ORF">CXU09_02110</name>
</gene>
<dbReference type="Pfam" id="PF01040">
    <property type="entry name" value="UbiA"/>
    <property type="match status" value="1"/>
</dbReference>
<dbReference type="EC" id="2.5.1.74" evidence="8"/>
<dbReference type="HAMAP" id="MF_01937">
    <property type="entry name" value="MenA_1"/>
    <property type="match status" value="1"/>
</dbReference>
<comment type="similarity">
    <text evidence="8">Belongs to the MenA family. Type 1 subfamily.</text>
</comment>
<dbReference type="GO" id="GO:0005886">
    <property type="term" value="C:plasma membrane"/>
    <property type="evidence" value="ECO:0007669"/>
    <property type="project" value="UniProtKB-SubCell"/>
</dbReference>
<comment type="subcellular location">
    <subcellularLocation>
        <location evidence="8">Cell membrane</location>
        <topology evidence="8">Multi-pass membrane protein</topology>
    </subcellularLocation>
    <subcellularLocation>
        <location evidence="1">Membrane</location>
        <topology evidence="1">Multi-pass membrane protein</topology>
    </subcellularLocation>
</comment>
<dbReference type="AlphaFoldDB" id="A0A2N8I375"/>
<feature type="transmembrane region" description="Helical" evidence="8">
    <location>
        <begin position="128"/>
        <end position="147"/>
    </location>
</feature>
<organism evidence="10 11">
    <name type="scientific">Akkermansia muciniphila</name>
    <dbReference type="NCBI Taxonomy" id="239935"/>
    <lineage>
        <taxon>Bacteria</taxon>
        <taxon>Pseudomonadati</taxon>
        <taxon>Verrucomicrobiota</taxon>
        <taxon>Verrucomicrobiia</taxon>
        <taxon>Verrucomicrobiales</taxon>
        <taxon>Akkermansiaceae</taxon>
        <taxon>Akkermansia</taxon>
    </lineage>
</organism>
<feature type="transmembrane region" description="Helical" evidence="8">
    <location>
        <begin position="184"/>
        <end position="205"/>
    </location>
</feature>
<name>A0A2N8I375_9BACT</name>
<evidence type="ECO:0000256" key="7">
    <source>
        <dbReference type="ARBA" id="ARBA00023136"/>
    </source>
</evidence>
<evidence type="ECO:0000256" key="1">
    <source>
        <dbReference type="ARBA" id="ARBA00004141"/>
    </source>
</evidence>
<feature type="transmembrane region" description="Helical" evidence="8">
    <location>
        <begin position="325"/>
        <end position="343"/>
    </location>
</feature>
<accession>A0A2N8I375</accession>
<evidence type="ECO:0000256" key="4">
    <source>
        <dbReference type="ARBA" id="ARBA00022679"/>
    </source>
</evidence>
<comment type="pathway">
    <text evidence="8">Quinol/quinone metabolism; menaquinone biosynthesis; menaquinol from 1,4-dihydroxy-2-naphthoate: step 1/2.</text>
</comment>
<evidence type="ECO:0000256" key="8">
    <source>
        <dbReference type="HAMAP-Rule" id="MF_01937"/>
    </source>
</evidence>
<feature type="transmembrane region" description="Helical" evidence="8">
    <location>
        <begin position="217"/>
        <end position="243"/>
    </location>
</feature>
<evidence type="ECO:0000256" key="2">
    <source>
        <dbReference type="ARBA" id="ARBA00022428"/>
    </source>
</evidence>
<dbReference type="InterPro" id="IPR000537">
    <property type="entry name" value="UbiA_prenyltransferase"/>
</dbReference>
<proteinExistence type="inferred from homology"/>